<dbReference type="RefSeq" id="WP_243397685.1">
    <property type="nucleotide sequence ID" value="NZ_PQVJ01000029.1"/>
</dbReference>
<dbReference type="NCBIfam" id="NF001244">
    <property type="entry name" value="PRK00216.1-5"/>
    <property type="match status" value="1"/>
</dbReference>
<reference evidence="8 10" key="1">
    <citation type="submission" date="2018-06" db="EMBL/GenBank/DDBJ databases">
        <authorList>
            <consortium name="Pathogen Informatics"/>
            <person name="Doyle S."/>
        </authorList>
    </citation>
    <scope>NUCLEOTIDE SEQUENCE [LARGE SCALE GENOMIC DNA]</scope>
    <source>
        <strain evidence="8 10">NCTC11188</strain>
    </source>
</reference>
<keyword evidence="4 6" id="KW-0831">Ubiquinone biosynthesis</keyword>
<sequence length="280" mass="31515">MTSHNNTHKKQQENAPHFAQTDVEQSNAVPIDNEQETTHFGFQTVAKAEKQKLVANVFHSVAGKYDLMNDLLSFGIHRVWKRFTIDCSGVRKGQKVLDLAGGTGDFSAKFSRIVGETGQVILADINSSMLNVGREKLRNLGVIGNINYVQANAETLPFADNTFDCVIISFGLRNVTDKDKALRSMFRVLKPGGRLLVLEFSKPILDPLSKIYNFYSFNILPKIGEVVVNDGDSYRYLAESIRMHPKQEDLKTMMEQARFEQVSYYNLSAGIVALHRGYKF</sequence>
<dbReference type="PROSITE" id="PS01184">
    <property type="entry name" value="UBIE_2"/>
    <property type="match status" value="1"/>
</dbReference>
<dbReference type="AlphaFoldDB" id="A0A379AXP8"/>
<keyword evidence="2 6" id="KW-0489">Methyltransferase</keyword>
<feature type="binding site" evidence="6">
    <location>
        <position position="103"/>
    </location>
    <ligand>
        <name>S-adenosyl-L-methionine</name>
        <dbReference type="ChEBI" id="CHEBI:59789"/>
    </ligand>
</feature>
<feature type="binding site" evidence="6">
    <location>
        <begin position="152"/>
        <end position="153"/>
    </location>
    <ligand>
        <name>S-adenosyl-L-methionine</name>
        <dbReference type="ChEBI" id="CHEBI:59789"/>
    </ligand>
</feature>
<proteinExistence type="inferred from homology"/>
<evidence type="ECO:0000313" key="9">
    <source>
        <dbReference type="EMBL" id="TDP27371.1"/>
    </source>
</evidence>
<dbReference type="InterPro" id="IPR004033">
    <property type="entry name" value="UbiE/COQ5_MeTrFase"/>
</dbReference>
<protein>
    <recommendedName>
        <fullName evidence="6">Ubiquinone/menaquinone biosynthesis C-methyltransferase UbiE</fullName>
        <ecNumber evidence="6">2.1.1.163</ecNumber>
        <ecNumber evidence="6">2.1.1.201</ecNumber>
    </recommendedName>
    <alternativeName>
        <fullName evidence="6">2-methoxy-6-polyprenyl-1,4-benzoquinol methylase</fullName>
    </alternativeName>
    <alternativeName>
        <fullName evidence="6">Demethylmenaquinone methyltransferase</fullName>
    </alternativeName>
</protein>
<dbReference type="EMBL" id="UGSQ01000003">
    <property type="protein sequence ID" value="SUB27078.1"/>
    <property type="molecule type" value="Genomic_DNA"/>
</dbReference>
<comment type="pathway">
    <text evidence="6">Cofactor biosynthesis; ubiquinone biosynthesis.</text>
</comment>
<dbReference type="Proteomes" id="UP000255113">
    <property type="component" value="Unassembled WGS sequence"/>
</dbReference>
<dbReference type="InterPro" id="IPR023576">
    <property type="entry name" value="UbiE/COQ5_MeTrFase_CS"/>
</dbReference>
<organism evidence="8 10">
    <name type="scientific">Avibacterium gallinarum</name>
    <name type="common">Pasteurella gallinarum</name>
    <dbReference type="NCBI Taxonomy" id="755"/>
    <lineage>
        <taxon>Bacteria</taxon>
        <taxon>Pseudomonadati</taxon>
        <taxon>Pseudomonadota</taxon>
        <taxon>Gammaproteobacteria</taxon>
        <taxon>Pasteurellales</taxon>
        <taxon>Pasteurellaceae</taxon>
        <taxon>Avibacterium</taxon>
    </lineage>
</organism>
<dbReference type="GO" id="GO:0009060">
    <property type="term" value="P:aerobic respiration"/>
    <property type="evidence" value="ECO:0007669"/>
    <property type="project" value="UniProtKB-UniRule"/>
</dbReference>
<keyword evidence="11" id="KW-1185">Reference proteome</keyword>
<evidence type="ECO:0000256" key="6">
    <source>
        <dbReference type="HAMAP-Rule" id="MF_01813"/>
    </source>
</evidence>
<dbReference type="Gene3D" id="3.40.50.150">
    <property type="entry name" value="Vaccinia Virus protein VP39"/>
    <property type="match status" value="1"/>
</dbReference>
<reference evidence="9 11" key="2">
    <citation type="submission" date="2019-03" db="EMBL/GenBank/DDBJ databases">
        <title>Genomic Encyclopedia of Type Strains, Phase IV (KMG-IV): sequencing the most valuable type-strain genomes for metagenomic binning, comparative biology and taxonomic classification.</title>
        <authorList>
            <person name="Goeker M."/>
        </authorList>
    </citation>
    <scope>NUCLEOTIDE SEQUENCE [LARGE SCALE GENOMIC DNA]</scope>
    <source>
        <strain evidence="9 11">DSM 17481</strain>
    </source>
</reference>
<dbReference type="GO" id="GO:0032259">
    <property type="term" value="P:methylation"/>
    <property type="evidence" value="ECO:0007669"/>
    <property type="project" value="UniProtKB-KW"/>
</dbReference>
<dbReference type="Pfam" id="PF01209">
    <property type="entry name" value="Ubie_methyltran"/>
    <property type="match status" value="1"/>
</dbReference>
<dbReference type="HAMAP" id="MF_01813">
    <property type="entry name" value="MenG_UbiE_methyltr"/>
    <property type="match status" value="1"/>
</dbReference>
<dbReference type="GO" id="GO:0009234">
    <property type="term" value="P:menaquinone biosynthetic process"/>
    <property type="evidence" value="ECO:0007669"/>
    <property type="project" value="UniProtKB-UniRule"/>
</dbReference>
<feature type="binding site" evidence="6">
    <location>
        <position position="124"/>
    </location>
    <ligand>
        <name>S-adenosyl-L-methionine</name>
        <dbReference type="ChEBI" id="CHEBI:59789"/>
    </ligand>
</feature>
<evidence type="ECO:0000313" key="8">
    <source>
        <dbReference type="EMBL" id="SUB27078.1"/>
    </source>
</evidence>
<evidence type="ECO:0000313" key="10">
    <source>
        <dbReference type="Proteomes" id="UP000255113"/>
    </source>
</evidence>
<comment type="function">
    <text evidence="6">Methyltransferase required for the conversion of demethylmenaquinol (DMKH2) to menaquinol (MKH2) and the conversion of 2-polyprenyl-6-methoxy-1,4-benzoquinol (DDMQH2) to 2-polyprenyl-3-methyl-6-methoxy-1,4-benzoquinol (DMQH2).</text>
</comment>
<dbReference type="NCBIfam" id="NF001242">
    <property type="entry name" value="PRK00216.1-3"/>
    <property type="match status" value="1"/>
</dbReference>
<name>A0A379AXP8_AVIGA</name>
<dbReference type="UniPathway" id="UPA00079">
    <property type="reaction ID" value="UER00169"/>
</dbReference>
<dbReference type="GO" id="GO:0043770">
    <property type="term" value="F:demethylmenaquinone methyltransferase activity"/>
    <property type="evidence" value="ECO:0007669"/>
    <property type="project" value="UniProtKB-UniRule"/>
</dbReference>
<dbReference type="CDD" id="cd02440">
    <property type="entry name" value="AdoMet_MTases"/>
    <property type="match status" value="1"/>
</dbReference>
<evidence type="ECO:0000256" key="3">
    <source>
        <dbReference type="ARBA" id="ARBA00022679"/>
    </source>
</evidence>
<dbReference type="FunFam" id="3.40.50.150:FF:000014">
    <property type="entry name" value="Ubiquinone/menaquinone biosynthesis C-methyltransferase UbiE"/>
    <property type="match status" value="1"/>
</dbReference>
<evidence type="ECO:0000313" key="11">
    <source>
        <dbReference type="Proteomes" id="UP000294683"/>
    </source>
</evidence>
<evidence type="ECO:0000256" key="5">
    <source>
        <dbReference type="ARBA" id="ARBA00022691"/>
    </source>
</evidence>
<comment type="catalytic activity">
    <reaction evidence="6">
        <text>a 2-methoxy-6-(all-trans-polyprenyl)benzene-1,4-diol + S-adenosyl-L-methionine = a 5-methoxy-2-methyl-3-(all-trans-polyprenyl)benzene-1,4-diol + S-adenosyl-L-homocysteine + H(+)</text>
        <dbReference type="Rhea" id="RHEA:28286"/>
        <dbReference type="Rhea" id="RHEA-COMP:10858"/>
        <dbReference type="Rhea" id="RHEA-COMP:10859"/>
        <dbReference type="ChEBI" id="CHEBI:15378"/>
        <dbReference type="ChEBI" id="CHEBI:57856"/>
        <dbReference type="ChEBI" id="CHEBI:59789"/>
        <dbReference type="ChEBI" id="CHEBI:84166"/>
        <dbReference type="ChEBI" id="CHEBI:84167"/>
        <dbReference type="EC" id="2.1.1.201"/>
    </reaction>
</comment>
<dbReference type="EC" id="2.1.1.163" evidence="6"/>
<dbReference type="NCBIfam" id="NF001240">
    <property type="entry name" value="PRK00216.1-1"/>
    <property type="match status" value="1"/>
</dbReference>
<dbReference type="PANTHER" id="PTHR43591">
    <property type="entry name" value="METHYLTRANSFERASE"/>
    <property type="match status" value="1"/>
</dbReference>
<accession>A0A379AXP8</accession>
<dbReference type="SUPFAM" id="SSF53335">
    <property type="entry name" value="S-adenosyl-L-methionine-dependent methyltransferases"/>
    <property type="match status" value="1"/>
</dbReference>
<keyword evidence="8" id="KW-0830">Ubiquinone</keyword>
<dbReference type="InterPro" id="IPR029063">
    <property type="entry name" value="SAM-dependent_MTases_sf"/>
</dbReference>
<dbReference type="GO" id="GO:0008425">
    <property type="term" value="F:2-methoxy-6-polyprenyl-1,4-benzoquinol methyltransferase activity"/>
    <property type="evidence" value="ECO:0007669"/>
    <property type="project" value="UniProtKB-UniRule"/>
</dbReference>
<evidence type="ECO:0000256" key="7">
    <source>
        <dbReference type="SAM" id="MobiDB-lite"/>
    </source>
</evidence>
<dbReference type="EMBL" id="SNXJ01000013">
    <property type="protein sequence ID" value="TDP27371.1"/>
    <property type="molecule type" value="Genomic_DNA"/>
</dbReference>
<dbReference type="Proteomes" id="UP000294683">
    <property type="component" value="Unassembled WGS sequence"/>
</dbReference>
<evidence type="ECO:0000256" key="2">
    <source>
        <dbReference type="ARBA" id="ARBA00022603"/>
    </source>
</evidence>
<dbReference type="PROSITE" id="PS51608">
    <property type="entry name" value="SAM_MT_UBIE"/>
    <property type="match status" value="1"/>
</dbReference>
<gene>
    <name evidence="6 8" type="primary">ubiE</name>
    <name evidence="9" type="ORF">EV689_11332</name>
    <name evidence="8" type="ORF">NCTC11188_01446</name>
</gene>
<dbReference type="NCBIfam" id="TIGR01934">
    <property type="entry name" value="MenG_MenH_UbiE"/>
    <property type="match status" value="1"/>
</dbReference>
<evidence type="ECO:0000256" key="1">
    <source>
        <dbReference type="ARBA" id="ARBA00022428"/>
    </source>
</evidence>
<feature type="region of interest" description="Disordered" evidence="7">
    <location>
        <begin position="1"/>
        <end position="23"/>
    </location>
</feature>
<feature type="binding site" evidence="6">
    <location>
        <position position="169"/>
    </location>
    <ligand>
        <name>S-adenosyl-L-methionine</name>
        <dbReference type="ChEBI" id="CHEBI:59789"/>
    </ligand>
</feature>
<keyword evidence="1 6" id="KW-0474">Menaquinone biosynthesis</keyword>
<dbReference type="UniPathway" id="UPA00232"/>
<comment type="pathway">
    <text evidence="6">Quinol/quinone metabolism; menaquinone biosynthesis; menaquinol from 1,4-dihydroxy-2-naphthoate: step 2/2.</text>
</comment>
<dbReference type="PANTHER" id="PTHR43591:SF24">
    <property type="entry name" value="2-METHOXY-6-POLYPRENYL-1,4-BENZOQUINOL METHYLASE, MITOCHONDRIAL"/>
    <property type="match status" value="1"/>
</dbReference>
<evidence type="ECO:0000256" key="4">
    <source>
        <dbReference type="ARBA" id="ARBA00022688"/>
    </source>
</evidence>
<keyword evidence="3 6" id="KW-0808">Transferase</keyword>
<comment type="similarity">
    <text evidence="6">Belongs to the class I-like SAM-binding methyltransferase superfamily. MenG/UbiE family.</text>
</comment>
<comment type="catalytic activity">
    <reaction evidence="6">
        <text>a 2-demethylmenaquinol + S-adenosyl-L-methionine = a menaquinol + S-adenosyl-L-homocysteine + H(+)</text>
        <dbReference type="Rhea" id="RHEA:42640"/>
        <dbReference type="Rhea" id="RHEA-COMP:9539"/>
        <dbReference type="Rhea" id="RHEA-COMP:9563"/>
        <dbReference type="ChEBI" id="CHEBI:15378"/>
        <dbReference type="ChEBI" id="CHEBI:18151"/>
        <dbReference type="ChEBI" id="CHEBI:55437"/>
        <dbReference type="ChEBI" id="CHEBI:57856"/>
        <dbReference type="ChEBI" id="CHEBI:59789"/>
        <dbReference type="EC" id="2.1.1.163"/>
    </reaction>
</comment>
<dbReference type="EC" id="2.1.1.201" evidence="6"/>
<keyword evidence="5 6" id="KW-0949">S-adenosyl-L-methionine</keyword>
<dbReference type="PROSITE" id="PS01183">
    <property type="entry name" value="UBIE_1"/>
    <property type="match status" value="1"/>
</dbReference>